<dbReference type="EMBL" id="BRXW01000513">
    <property type="protein sequence ID" value="GMH62052.1"/>
    <property type="molecule type" value="Genomic_DNA"/>
</dbReference>
<keyword evidence="2" id="KW-1185">Reference proteome</keyword>
<organism evidence="1 2">
    <name type="scientific">Triparma laevis f. longispina</name>
    <dbReference type="NCBI Taxonomy" id="1714387"/>
    <lineage>
        <taxon>Eukaryota</taxon>
        <taxon>Sar</taxon>
        <taxon>Stramenopiles</taxon>
        <taxon>Ochrophyta</taxon>
        <taxon>Bolidophyceae</taxon>
        <taxon>Parmales</taxon>
        <taxon>Triparmaceae</taxon>
        <taxon>Triparma</taxon>
    </lineage>
</organism>
<reference evidence="2" key="1">
    <citation type="journal article" date="2023" name="Commun. Biol.">
        <title>Genome analysis of Parmales, the sister group of diatoms, reveals the evolutionary specialization of diatoms from phago-mixotrophs to photoautotrophs.</title>
        <authorList>
            <person name="Ban H."/>
            <person name="Sato S."/>
            <person name="Yoshikawa S."/>
            <person name="Yamada K."/>
            <person name="Nakamura Y."/>
            <person name="Ichinomiya M."/>
            <person name="Sato N."/>
            <person name="Blanc-Mathieu R."/>
            <person name="Endo H."/>
            <person name="Kuwata A."/>
            <person name="Ogata H."/>
        </authorList>
    </citation>
    <scope>NUCLEOTIDE SEQUENCE [LARGE SCALE GENOMIC DNA]</scope>
    <source>
        <strain evidence="2">NIES 3700</strain>
    </source>
</reference>
<proteinExistence type="predicted"/>
<accession>A0A9W6ZX56</accession>
<gene>
    <name evidence="1" type="ORF">TrLO_g8073</name>
</gene>
<comment type="caution">
    <text evidence="1">The sequence shown here is derived from an EMBL/GenBank/DDBJ whole genome shotgun (WGS) entry which is preliminary data.</text>
</comment>
<dbReference type="OrthoDB" id="10497354at2759"/>
<evidence type="ECO:0000313" key="2">
    <source>
        <dbReference type="Proteomes" id="UP001165122"/>
    </source>
</evidence>
<name>A0A9W6ZX56_9STRA</name>
<dbReference type="Proteomes" id="UP001165122">
    <property type="component" value="Unassembled WGS sequence"/>
</dbReference>
<sequence>MSVQPSSSEQYTTWCTLITQKAKDMGMKCCVVIYDESLNVLASDSCGLAARSLCKAKAKALKSKKSLSAVGSIGYMLARLRSMLGLGLSIQGAVKLTRVGYVSCVSNSDTSKTVEVLDQGLRECKIFQVSAFV</sequence>
<dbReference type="AlphaFoldDB" id="A0A9W6ZX56"/>
<protein>
    <submittedName>
        <fullName evidence="1">Uncharacterized protein</fullName>
    </submittedName>
</protein>
<evidence type="ECO:0000313" key="1">
    <source>
        <dbReference type="EMBL" id="GMH62052.1"/>
    </source>
</evidence>